<dbReference type="InParanoid" id="A0A2J6TK96"/>
<evidence type="ECO:0000313" key="2">
    <source>
        <dbReference type="EMBL" id="PMD63434.1"/>
    </source>
</evidence>
<feature type="compositionally biased region" description="Low complexity" evidence="1">
    <location>
        <begin position="149"/>
        <end position="160"/>
    </location>
</feature>
<organism evidence="2 3">
    <name type="scientific">Hyaloscypha bicolor E</name>
    <dbReference type="NCBI Taxonomy" id="1095630"/>
    <lineage>
        <taxon>Eukaryota</taxon>
        <taxon>Fungi</taxon>
        <taxon>Dikarya</taxon>
        <taxon>Ascomycota</taxon>
        <taxon>Pezizomycotina</taxon>
        <taxon>Leotiomycetes</taxon>
        <taxon>Helotiales</taxon>
        <taxon>Hyaloscyphaceae</taxon>
        <taxon>Hyaloscypha</taxon>
        <taxon>Hyaloscypha bicolor</taxon>
    </lineage>
</organism>
<dbReference type="EMBL" id="KZ613781">
    <property type="protein sequence ID" value="PMD63434.1"/>
    <property type="molecule type" value="Genomic_DNA"/>
</dbReference>
<dbReference type="AlphaFoldDB" id="A0A2J6TK96"/>
<feature type="region of interest" description="Disordered" evidence="1">
    <location>
        <begin position="1"/>
        <end position="56"/>
    </location>
</feature>
<proteinExistence type="predicted"/>
<dbReference type="Proteomes" id="UP000235371">
    <property type="component" value="Unassembled WGS sequence"/>
</dbReference>
<sequence length="671" mass="74110">MFYQHSNGSTTLPRGFRFHEPRTPEPQAEDEPQIPSPPRPRLKVRRRNVSNLQAPTDHFLASVAAADVPIPTIELPQAAQNISEDQDMPDREDLSSTSGLLAPQAQDYRFFSPPRTPMPTFPSEEGASQRPDWSMGTPSPAEDYFQRPSSALSNASSDDSFYSGSRFSRPSDDGSCTSPESDIADPFQFPISKGKGKAVILDEPVQLSTLNGKLRSKTKKDAKWTKAQSAHLWSTYLLYLQDPTVTPFRIGASCIPPEGVCHRVARETKRSWKGQKVAPVLRRSSRLSSVVSSRASEKSGSLTPTGEHPKVYAAWSHSSAATRNHLREMCRNKDNTPVSRHRHMQSRSPTPFTKSTIRAKQTPEPHTSIFSTMDIAMSLTTSTAESMQPDGPLAKLAADDSEDIPTLTSSFPPLEEFKPLSFGQSRGLAISMDENRGRKLGSPFIARTYGPSSSNTLNASDRPSPPRTQSDTFSAPHLGSPLRFDKPRSLNGTQKRRAQHDLEEELSPNGAIVRPTILNEQFFGTPLNQRRVRSRGFSLGDEALRHRAPGASPSKFEAPPPRIKLPSPTPQPCTKTAAPKLLPSATFEPPRLGSPFTESGPSTFPRRLIQDPTATVRRSAFATMHQTRRSIESFDFGEGPSLQSRLEQLDMKLKQIRERDASTKGKRQASE</sequence>
<dbReference type="RefSeq" id="XP_024740338.1">
    <property type="nucleotide sequence ID" value="XM_024882706.1"/>
</dbReference>
<feature type="region of interest" description="Disordered" evidence="1">
    <location>
        <begin position="545"/>
        <end position="607"/>
    </location>
</feature>
<keyword evidence="3" id="KW-1185">Reference proteome</keyword>
<dbReference type="STRING" id="1095630.A0A2J6TK96"/>
<feature type="compositionally biased region" description="Polar residues" evidence="1">
    <location>
        <begin position="346"/>
        <end position="363"/>
    </location>
</feature>
<dbReference type="OrthoDB" id="419770at2759"/>
<protein>
    <submittedName>
        <fullName evidence="2">Uncharacterized protein</fullName>
    </submittedName>
</protein>
<gene>
    <name evidence="2" type="ORF">K444DRAFT_626798</name>
</gene>
<feature type="region of interest" description="Disordered" evidence="1">
    <location>
        <begin position="441"/>
        <end position="508"/>
    </location>
</feature>
<evidence type="ECO:0000313" key="3">
    <source>
        <dbReference type="Proteomes" id="UP000235371"/>
    </source>
</evidence>
<feature type="region of interest" description="Disordered" evidence="1">
    <location>
        <begin position="384"/>
        <end position="419"/>
    </location>
</feature>
<feature type="region of interest" description="Disordered" evidence="1">
    <location>
        <begin position="335"/>
        <end position="363"/>
    </location>
</feature>
<feature type="compositionally biased region" description="Polar residues" evidence="1">
    <location>
        <begin position="162"/>
        <end position="180"/>
    </location>
</feature>
<name>A0A2J6TK96_9HELO</name>
<feature type="compositionally biased region" description="Low complexity" evidence="1">
    <location>
        <begin position="283"/>
        <end position="294"/>
    </location>
</feature>
<feature type="compositionally biased region" description="Polar residues" evidence="1">
    <location>
        <begin position="450"/>
        <end position="473"/>
    </location>
</feature>
<feature type="compositionally biased region" description="Pro residues" evidence="1">
    <location>
        <begin position="558"/>
        <end position="571"/>
    </location>
</feature>
<evidence type="ECO:0000256" key="1">
    <source>
        <dbReference type="SAM" id="MobiDB-lite"/>
    </source>
</evidence>
<reference evidence="2 3" key="1">
    <citation type="submission" date="2016-04" db="EMBL/GenBank/DDBJ databases">
        <title>A degradative enzymes factory behind the ericoid mycorrhizal symbiosis.</title>
        <authorList>
            <consortium name="DOE Joint Genome Institute"/>
            <person name="Martino E."/>
            <person name="Morin E."/>
            <person name="Grelet G."/>
            <person name="Kuo A."/>
            <person name="Kohler A."/>
            <person name="Daghino S."/>
            <person name="Barry K."/>
            <person name="Choi C."/>
            <person name="Cichocki N."/>
            <person name="Clum A."/>
            <person name="Copeland A."/>
            <person name="Hainaut M."/>
            <person name="Haridas S."/>
            <person name="Labutti K."/>
            <person name="Lindquist E."/>
            <person name="Lipzen A."/>
            <person name="Khouja H.-R."/>
            <person name="Murat C."/>
            <person name="Ohm R."/>
            <person name="Olson A."/>
            <person name="Spatafora J."/>
            <person name="Veneault-Fourrey C."/>
            <person name="Henrissat B."/>
            <person name="Grigoriev I."/>
            <person name="Martin F."/>
            <person name="Perotto S."/>
        </authorList>
    </citation>
    <scope>NUCLEOTIDE SEQUENCE [LARGE SCALE GENOMIC DNA]</scope>
    <source>
        <strain evidence="2 3">E</strain>
    </source>
</reference>
<feature type="region of interest" description="Disordered" evidence="1">
    <location>
        <begin position="283"/>
        <end position="308"/>
    </location>
</feature>
<accession>A0A2J6TK96</accession>
<dbReference type="GeneID" id="36590783"/>
<feature type="region of interest" description="Disordered" evidence="1">
    <location>
        <begin position="83"/>
        <end position="186"/>
    </location>
</feature>
<feature type="compositionally biased region" description="Polar residues" evidence="1">
    <location>
        <begin position="1"/>
        <end position="12"/>
    </location>
</feature>